<keyword evidence="3" id="KW-1185">Reference proteome</keyword>
<evidence type="ECO:0000256" key="1">
    <source>
        <dbReference type="SAM" id="Phobius"/>
    </source>
</evidence>
<dbReference type="AlphaFoldDB" id="A0A917ZT11"/>
<feature type="transmembrane region" description="Helical" evidence="1">
    <location>
        <begin position="31"/>
        <end position="51"/>
    </location>
</feature>
<sequence>MRCERPGPGRLSYGHMYAPSPAAPRQRRRRVLVSALCASLLVAATVVTLTAKSRPEPKDRPPDVASPVELGDRVGSYTALFPLRSGYRPPSREERAAVRAGVMDVLDGRIDSARSRLGHVGYTVRTMRLKGSERAVAEIAEREGEDTGRGWGRVYVDLSRSARFSVQVPHPRADMNSELMGAELFAKTPGAVLVLAGANRFAGQGKEADMAHQARSVFNAVCAALTARGLPGVQLHGFANESSPGNDVVLSPGVTEPGPEIRRAARLISDAGLRTCRTWVRSCGQLEGTTNVQGRDAAAHGIPFLHVENSHTVRTDAAGRSAVVDALDEAARGWNGR</sequence>
<dbReference type="EMBL" id="BMMS01000018">
    <property type="protein sequence ID" value="GGO92149.1"/>
    <property type="molecule type" value="Genomic_DNA"/>
</dbReference>
<gene>
    <name evidence="2" type="ORF">GCM10012280_41660</name>
</gene>
<evidence type="ECO:0000313" key="2">
    <source>
        <dbReference type="EMBL" id="GGO92149.1"/>
    </source>
</evidence>
<proteinExistence type="predicted"/>
<keyword evidence="1" id="KW-0812">Transmembrane</keyword>
<evidence type="ECO:0000313" key="3">
    <source>
        <dbReference type="Proteomes" id="UP000641932"/>
    </source>
</evidence>
<keyword evidence="1" id="KW-1133">Transmembrane helix</keyword>
<dbReference type="Proteomes" id="UP000641932">
    <property type="component" value="Unassembled WGS sequence"/>
</dbReference>
<accession>A0A917ZT11</accession>
<name>A0A917ZT11_9ACTN</name>
<protein>
    <submittedName>
        <fullName evidence="2">Uncharacterized protein</fullName>
    </submittedName>
</protein>
<reference evidence="2" key="1">
    <citation type="journal article" date="2014" name="Int. J. Syst. Evol. Microbiol.">
        <title>Complete genome sequence of Corynebacterium casei LMG S-19264T (=DSM 44701T), isolated from a smear-ripened cheese.</title>
        <authorList>
            <consortium name="US DOE Joint Genome Institute (JGI-PGF)"/>
            <person name="Walter F."/>
            <person name="Albersmeier A."/>
            <person name="Kalinowski J."/>
            <person name="Ruckert C."/>
        </authorList>
    </citation>
    <scope>NUCLEOTIDE SEQUENCE</scope>
    <source>
        <strain evidence="2">CGMCC 4.7201</strain>
    </source>
</reference>
<reference evidence="2" key="2">
    <citation type="submission" date="2020-09" db="EMBL/GenBank/DDBJ databases">
        <authorList>
            <person name="Sun Q."/>
            <person name="Zhou Y."/>
        </authorList>
    </citation>
    <scope>NUCLEOTIDE SEQUENCE</scope>
    <source>
        <strain evidence="2">CGMCC 4.7201</strain>
    </source>
</reference>
<organism evidence="2 3">
    <name type="scientific">Wenjunlia tyrosinilytica</name>
    <dbReference type="NCBI Taxonomy" id="1544741"/>
    <lineage>
        <taxon>Bacteria</taxon>
        <taxon>Bacillati</taxon>
        <taxon>Actinomycetota</taxon>
        <taxon>Actinomycetes</taxon>
        <taxon>Kitasatosporales</taxon>
        <taxon>Streptomycetaceae</taxon>
        <taxon>Wenjunlia</taxon>
    </lineage>
</organism>
<comment type="caution">
    <text evidence="2">The sequence shown here is derived from an EMBL/GenBank/DDBJ whole genome shotgun (WGS) entry which is preliminary data.</text>
</comment>
<keyword evidence="1" id="KW-0472">Membrane</keyword>